<dbReference type="SUPFAM" id="SSF161111">
    <property type="entry name" value="Cation efflux protein transmembrane domain-like"/>
    <property type="match status" value="1"/>
</dbReference>
<proteinExistence type="inferred from homology"/>
<dbReference type="InterPro" id="IPR050291">
    <property type="entry name" value="CDF_Transporter"/>
</dbReference>
<evidence type="ECO:0000256" key="6">
    <source>
        <dbReference type="ARBA" id="ARBA00023136"/>
    </source>
</evidence>
<dbReference type="InterPro" id="IPR002524">
    <property type="entry name" value="Cation_efflux"/>
</dbReference>
<keyword evidence="5 7" id="KW-1133">Transmembrane helix</keyword>
<dbReference type="NCBIfam" id="TIGR01297">
    <property type="entry name" value="CDF"/>
    <property type="match status" value="1"/>
</dbReference>
<dbReference type="InterPro" id="IPR058533">
    <property type="entry name" value="Cation_efflux_TM"/>
</dbReference>
<keyword evidence="3" id="KW-0813">Transport</keyword>
<evidence type="ECO:0000256" key="4">
    <source>
        <dbReference type="ARBA" id="ARBA00022692"/>
    </source>
</evidence>
<dbReference type="AlphaFoldDB" id="A0A0F9SN42"/>
<dbReference type="GO" id="GO:0008324">
    <property type="term" value="F:monoatomic cation transmembrane transporter activity"/>
    <property type="evidence" value="ECO:0007669"/>
    <property type="project" value="InterPro"/>
</dbReference>
<keyword evidence="4 7" id="KW-0812">Transmembrane</keyword>
<name>A0A0F9SN42_9ZZZZ</name>
<comment type="subcellular location">
    <subcellularLocation>
        <location evidence="1">Membrane</location>
        <topology evidence="1">Multi-pass membrane protein</topology>
    </subcellularLocation>
</comment>
<dbReference type="InterPro" id="IPR027469">
    <property type="entry name" value="Cation_efflux_TMD_sf"/>
</dbReference>
<dbReference type="Gene3D" id="3.30.70.1350">
    <property type="entry name" value="Cation efflux protein, cytoplasmic domain"/>
    <property type="match status" value="1"/>
</dbReference>
<organism evidence="10">
    <name type="scientific">marine sediment metagenome</name>
    <dbReference type="NCBI Taxonomy" id="412755"/>
    <lineage>
        <taxon>unclassified sequences</taxon>
        <taxon>metagenomes</taxon>
        <taxon>ecological metagenomes</taxon>
    </lineage>
</organism>
<dbReference type="Gene3D" id="1.20.1510.10">
    <property type="entry name" value="Cation efflux protein transmembrane domain"/>
    <property type="match status" value="1"/>
</dbReference>
<feature type="transmembrane region" description="Helical" evidence="7">
    <location>
        <begin position="166"/>
        <end position="186"/>
    </location>
</feature>
<evidence type="ECO:0000256" key="7">
    <source>
        <dbReference type="SAM" id="Phobius"/>
    </source>
</evidence>
<accession>A0A0F9SN42</accession>
<sequence length="310" mass="32461">MTADQAHSEAGGAFSARGVTWLGVVVNSLLAAVKITGGWLLGSQTLFVDGLHSASDLTTDAVVLLSLGISGRPPDPAHPYGHRRVGTMAALAIGLVLAAAAVWIAWRALTALAGGHTHRVVGVWAMILAAASIPVKEILYRLTMAVGRRTGDLAVTANAWHHRSDAFTSLAATAGLAGVVFGGPRWAFLDDVTALVLAAFLLIVAVRIARQAVDELVDRAPSEATQAAIRRTVTAAQGVRSFHAFRARRVGGRVAVDVHVQVDPMLTVRQGHEVAAAVKHRVLDADDHVVEVMVHIEPAAPNGADETSQS</sequence>
<comment type="similarity">
    <text evidence="2">Belongs to the cation diffusion facilitator (CDF) transporter (TC 2.A.4) family.</text>
</comment>
<protein>
    <submittedName>
        <fullName evidence="10">Uncharacterized protein</fullName>
    </submittedName>
</protein>
<evidence type="ECO:0000259" key="8">
    <source>
        <dbReference type="Pfam" id="PF01545"/>
    </source>
</evidence>
<reference evidence="10" key="1">
    <citation type="journal article" date="2015" name="Nature">
        <title>Complex archaea that bridge the gap between prokaryotes and eukaryotes.</title>
        <authorList>
            <person name="Spang A."/>
            <person name="Saw J.H."/>
            <person name="Jorgensen S.L."/>
            <person name="Zaremba-Niedzwiedzka K."/>
            <person name="Martijn J."/>
            <person name="Lind A.E."/>
            <person name="van Eijk R."/>
            <person name="Schleper C."/>
            <person name="Guy L."/>
            <person name="Ettema T.J."/>
        </authorList>
    </citation>
    <scope>NUCLEOTIDE SEQUENCE</scope>
</reference>
<evidence type="ECO:0000259" key="9">
    <source>
        <dbReference type="Pfam" id="PF16916"/>
    </source>
</evidence>
<evidence type="ECO:0000256" key="3">
    <source>
        <dbReference type="ARBA" id="ARBA00022448"/>
    </source>
</evidence>
<evidence type="ECO:0000313" key="10">
    <source>
        <dbReference type="EMBL" id="KKN68414.1"/>
    </source>
</evidence>
<dbReference type="FunFam" id="1.20.1510.10:FF:000006">
    <property type="entry name" value="Divalent cation efflux transporter"/>
    <property type="match status" value="1"/>
</dbReference>
<dbReference type="Pfam" id="PF01545">
    <property type="entry name" value="Cation_efflux"/>
    <property type="match status" value="1"/>
</dbReference>
<dbReference type="PANTHER" id="PTHR43840">
    <property type="entry name" value="MITOCHONDRIAL METAL TRANSPORTER 1-RELATED"/>
    <property type="match status" value="1"/>
</dbReference>
<feature type="transmembrane region" description="Helical" evidence="7">
    <location>
        <begin position="88"/>
        <end position="109"/>
    </location>
</feature>
<dbReference type="PANTHER" id="PTHR43840:SF15">
    <property type="entry name" value="MITOCHONDRIAL METAL TRANSPORTER 1-RELATED"/>
    <property type="match status" value="1"/>
</dbReference>
<comment type="caution">
    <text evidence="10">The sequence shown here is derived from an EMBL/GenBank/DDBJ whole genome shotgun (WGS) entry which is preliminary data.</text>
</comment>
<dbReference type="InterPro" id="IPR027470">
    <property type="entry name" value="Cation_efflux_CTD"/>
</dbReference>
<feature type="transmembrane region" description="Helical" evidence="7">
    <location>
        <begin position="192"/>
        <end position="209"/>
    </location>
</feature>
<dbReference type="InterPro" id="IPR036837">
    <property type="entry name" value="Cation_efflux_CTD_sf"/>
</dbReference>
<dbReference type="SUPFAM" id="SSF160240">
    <property type="entry name" value="Cation efflux protein cytoplasmic domain-like"/>
    <property type="match status" value="1"/>
</dbReference>
<feature type="transmembrane region" description="Helical" evidence="7">
    <location>
        <begin position="121"/>
        <end position="139"/>
    </location>
</feature>
<feature type="domain" description="Cation efflux protein cytoplasmic" evidence="9">
    <location>
        <begin position="221"/>
        <end position="298"/>
    </location>
</feature>
<feature type="domain" description="Cation efflux protein transmembrane" evidence="8">
    <location>
        <begin position="21"/>
        <end position="217"/>
    </location>
</feature>
<evidence type="ECO:0000256" key="2">
    <source>
        <dbReference type="ARBA" id="ARBA00008114"/>
    </source>
</evidence>
<gene>
    <name evidence="10" type="ORF">LCGC14_0451420</name>
</gene>
<dbReference type="EMBL" id="LAZR01000449">
    <property type="protein sequence ID" value="KKN68414.1"/>
    <property type="molecule type" value="Genomic_DNA"/>
</dbReference>
<dbReference type="GO" id="GO:0016020">
    <property type="term" value="C:membrane"/>
    <property type="evidence" value="ECO:0007669"/>
    <property type="project" value="UniProtKB-SubCell"/>
</dbReference>
<evidence type="ECO:0000256" key="5">
    <source>
        <dbReference type="ARBA" id="ARBA00022989"/>
    </source>
</evidence>
<keyword evidence="6 7" id="KW-0472">Membrane</keyword>
<dbReference type="Pfam" id="PF16916">
    <property type="entry name" value="ZT_dimer"/>
    <property type="match status" value="1"/>
</dbReference>
<evidence type="ECO:0000256" key="1">
    <source>
        <dbReference type="ARBA" id="ARBA00004141"/>
    </source>
</evidence>